<dbReference type="AlphaFoldDB" id="N6X4L9"/>
<dbReference type="EMBL" id="AQHZ01000015">
    <property type="protein sequence ID" value="ENO18352.1"/>
    <property type="molecule type" value="Genomic_DNA"/>
</dbReference>
<comment type="caution">
    <text evidence="2">The sequence shown here is derived from an EMBL/GenBank/DDBJ whole genome shotgun (WGS) entry which is preliminary data.</text>
</comment>
<dbReference type="eggNOG" id="COG1373">
    <property type="taxonomic scope" value="Bacteria"/>
</dbReference>
<dbReference type="STRING" id="888050.HMPREF9004_0921"/>
<gene>
    <name evidence="2" type="ORF">HMPREF9004_0921</name>
</gene>
<accession>N6X4L9</accession>
<dbReference type="HOGENOM" id="CLU_157031_0_0_11"/>
<evidence type="ECO:0000313" key="3">
    <source>
        <dbReference type="Proteomes" id="UP000013015"/>
    </source>
</evidence>
<protein>
    <recommendedName>
        <fullName evidence="1">DUF4143 domain-containing protein</fullName>
    </recommendedName>
</protein>
<dbReference type="InterPro" id="IPR025420">
    <property type="entry name" value="DUF4143"/>
</dbReference>
<feature type="domain" description="DUF4143" evidence="1">
    <location>
        <begin position="1"/>
        <end position="77"/>
    </location>
</feature>
<sequence>MDPSLGASALGLGVDELSKDLEAAGLHFESLVARDLRVYSQPLGAALSSWRDSRTGAQIDIVLELPDGTWAGIEVKLGENAADEAAASLLRMADKIDHDRHGEPAALIVITGGRYSYKRADGVCVVPITALGP</sequence>
<name>N6X4L9_9ACTO</name>
<keyword evidence="3" id="KW-1185">Reference proteome</keyword>
<dbReference type="Proteomes" id="UP000013015">
    <property type="component" value="Unassembled WGS sequence"/>
</dbReference>
<evidence type="ECO:0000259" key="1">
    <source>
        <dbReference type="Pfam" id="PF13635"/>
    </source>
</evidence>
<organism evidence="2 3">
    <name type="scientific">Schaalia cardiffensis F0333</name>
    <dbReference type="NCBI Taxonomy" id="888050"/>
    <lineage>
        <taxon>Bacteria</taxon>
        <taxon>Bacillati</taxon>
        <taxon>Actinomycetota</taxon>
        <taxon>Actinomycetes</taxon>
        <taxon>Actinomycetales</taxon>
        <taxon>Actinomycetaceae</taxon>
        <taxon>Schaalia</taxon>
    </lineage>
</organism>
<proteinExistence type="predicted"/>
<dbReference type="Pfam" id="PF13635">
    <property type="entry name" value="DUF4143"/>
    <property type="match status" value="1"/>
</dbReference>
<reference evidence="2 3" key="1">
    <citation type="submission" date="2013-03" db="EMBL/GenBank/DDBJ databases">
        <title>Reference genome for the Human Microbiome Project.</title>
        <authorList>
            <person name="Aqrawi P."/>
            <person name="Ayvaz T."/>
            <person name="Bess C."/>
            <person name="Blankenburg K."/>
            <person name="Coyle M."/>
            <person name="Deng J."/>
            <person name="Forbes L."/>
            <person name="Fowler G."/>
            <person name="Francisco L."/>
            <person name="Fu Q."/>
            <person name="Gibbs R."/>
            <person name="Gross S."/>
            <person name="Gubbala S."/>
            <person name="Hale W."/>
            <person name="Hemphill L."/>
            <person name="Highlander S."/>
            <person name="Hirani K."/>
            <person name="Jackson L."/>
            <person name="Jakkamsetti A."/>
            <person name="Javaid M."/>
            <person name="Jayaseelan J.C."/>
            <person name="Jiang H."/>
            <person name="Joshi V."/>
            <person name="Korchina V."/>
            <person name="Kovar C."/>
            <person name="Lara F."/>
            <person name="Lee S."/>
            <person name="Liu Y."/>
            <person name="Mata R."/>
            <person name="Mathew T."/>
            <person name="Munidasa M."/>
            <person name="Muzny D."/>
            <person name="Nazareth L."/>
            <person name="Ngo R."/>
            <person name="Nguyen L."/>
            <person name="Nguyen N."/>
            <person name="Okwuonu G."/>
            <person name="Ongeri F."/>
            <person name="Palculict T."/>
            <person name="Patil S."/>
            <person name="Petrosino J."/>
            <person name="Pham C."/>
            <person name="Pham P."/>
            <person name="Pu L.-L."/>
            <person name="Qin X."/>
            <person name="Qu J."/>
            <person name="Reid J."/>
            <person name="Ross M."/>
            <person name="Ruth R."/>
            <person name="Saada N."/>
            <person name="San Lucas F."/>
            <person name="Santibanez J."/>
            <person name="Shang Y."/>
            <person name="Simmons D."/>
            <person name="Song X.-Z."/>
            <person name="Tang L.-Y."/>
            <person name="Thornton R."/>
            <person name="Warren J."/>
            <person name="Weissenberger G."/>
            <person name="Wilczek-Boney K."/>
            <person name="Worley K."/>
            <person name="Youmans B."/>
            <person name="Zhang J."/>
            <person name="Zhang L."/>
            <person name="Zhao Z."/>
            <person name="Zhou C."/>
            <person name="Zhu D."/>
            <person name="Zhu Y."/>
        </authorList>
    </citation>
    <scope>NUCLEOTIDE SEQUENCE [LARGE SCALE GENOMIC DNA]</scope>
    <source>
        <strain evidence="2 3">F0333</strain>
    </source>
</reference>
<evidence type="ECO:0000313" key="2">
    <source>
        <dbReference type="EMBL" id="ENO18352.1"/>
    </source>
</evidence>